<evidence type="ECO:0000256" key="9">
    <source>
        <dbReference type="ARBA" id="ARBA00023015"/>
    </source>
</evidence>
<keyword evidence="3 11" id="KW-0597">Phosphoprotein</keyword>
<dbReference type="OrthoDB" id="9797097at2"/>
<keyword evidence="12" id="KW-0732">Signal</keyword>
<dbReference type="PROSITE" id="PS50110">
    <property type="entry name" value="RESPONSE_REGULATORY"/>
    <property type="match status" value="1"/>
</dbReference>
<dbReference type="Gene3D" id="3.40.50.2300">
    <property type="match status" value="1"/>
</dbReference>
<keyword evidence="8" id="KW-0902">Two-component regulatory system</keyword>
<evidence type="ECO:0000256" key="1">
    <source>
        <dbReference type="ARBA" id="ARBA00000085"/>
    </source>
</evidence>
<dbReference type="Gene3D" id="3.30.565.10">
    <property type="entry name" value="Histidine kinase-like ATPase, C-terminal domain"/>
    <property type="match status" value="1"/>
</dbReference>
<dbReference type="FunFam" id="3.40.50.2300:FF:000138">
    <property type="entry name" value="Two-component system sensor histidine kinase/response regulator"/>
    <property type="match status" value="1"/>
</dbReference>
<dbReference type="InterPro" id="IPR011110">
    <property type="entry name" value="Reg_prop"/>
</dbReference>
<feature type="domain" description="HTH araC/xylS-type" evidence="13">
    <location>
        <begin position="1270"/>
        <end position="1369"/>
    </location>
</feature>
<proteinExistence type="predicted"/>
<comment type="catalytic activity">
    <reaction evidence="1">
        <text>ATP + protein L-histidine = ADP + protein N-phospho-L-histidine.</text>
        <dbReference type="EC" id="2.7.13.3"/>
    </reaction>
</comment>
<dbReference type="InterPro" id="IPR001789">
    <property type="entry name" value="Sig_transdc_resp-reg_receiver"/>
</dbReference>
<dbReference type="InterPro" id="IPR036097">
    <property type="entry name" value="HisK_dim/P_sf"/>
</dbReference>
<sequence>MKRLICVWWMTLLIFTAGAQGNQESRVKKYGIKDGLSQAVVNSISQDNQGLMWFATEDGLNRFDGYSFKNYKNDPDNPKTLADNFIQNIFRDSDGSFWVSSRKGLHHFDESREQFTLYQHAVSKQEVTSPQNDVSFITEGRANNLWVAWYGAGFASFDKKTKVFTPYNPRNLKGLSSTQTIVLHEDKFGWLWVGTQNGGLNVYRVTNGKVVERNEPLSNNNAIPSSNIRCFAEDASGNIWIGTSSGLVVYKRQDNQFHTFDFKTLAGQHGNIFSLLIDHQENLWVGMQGVGLFLLDLRQFVDRPLEQAAFRHMEVLRDYDISRCTVQSLYEDKDGNLWLGTFGEGIYMKSSAEERFTKIQTRQFFKTASNVVQYHGVTYDENGFLWLCTEGNGIYKSKLNGEVIHHYTADGRPASIGDNAVQCALRDRANNLWFGTYSKGIFRYDAQHDSFVNYTYKGQHTGSGANDVRALFEDANGSIWVGTNRGGLCQINKDAQTYGNPPGINSTLMDGDIRAIEEGRDGKLWIGLYGDALYEFDARSKKASQLFYATEKTSGLNSNVVFALRNDHHGKLWIGTGGGGLYAYDYKTKALMHYDEKAGLGNNTVYAILVDNSNNLWMGTNKGLSKYEQGQQRFTNFDANDGLQEGQFNVGAAAYNDIAGYMCFGGTMGVNVFYPERVMRDLKEPEVLISAFELFNKPIEVNEKNDSEFVLDQVISRTQHITLSHDQSVFTFEFVGLNYSYPEKNQYAYMLDGLDDDWNYVGHQRTATYRYLPAGNYTFKVKASNQDNTWGDNYASIDITVLPPFYRTWWAYSLYFAMSLAIGGTVFMIRRKQDRLKKRLKIEKAQRKRERQRVREKLSFFTEVSHEFRTPLTLIIGPLEEMVNQESNPTTVRKLKLVNRNAHKLLSLINKLLEYRKIESGHVTLKVSEENIVAFLEEIHITFKDLAVQKNIDFVLNAPEPSARVWFDTERMEMAVTNILSNAFKYIGQGNRISITLLEDAERMVVQIKDNGVGIPEKHLYNIFHWFYKGNDAGPMSSGIGLALARKILHLHHGEITVESKDGQGSTFSIVLLKGFAHFKPEEIVLEKDRQKLVAESLQLPAWHAPAQADEDGAVHKGVPGVLIVEDDEDIRSFLKEYFEKRYRILEAADGKEALAMALEFHPDLIISDVMMPEMDGITLTRHLKTNLRTSHIPIILLTARNTHSQHKEGIEGGADAYITKPFSPEMLSVTIQNLLQLRENLKRFYRNLFTQHADPPPNVQTGLEEKFLHTIHDTLKANMDNPGFNVNELCDSLNMSRTLVYKKVKMLTGLTPVEYLRSLRMQEAARLLKTNQYKVFEVVYMVGFSDLKYFRQCFIKEFGHPPSEYGKSTSPSA</sequence>
<evidence type="ECO:0000256" key="10">
    <source>
        <dbReference type="ARBA" id="ARBA00023163"/>
    </source>
</evidence>
<dbReference type="CDD" id="cd00146">
    <property type="entry name" value="PKD"/>
    <property type="match status" value="1"/>
</dbReference>
<dbReference type="CDD" id="cd17574">
    <property type="entry name" value="REC_OmpR"/>
    <property type="match status" value="1"/>
</dbReference>
<evidence type="ECO:0000259" key="14">
    <source>
        <dbReference type="PROSITE" id="PS50109"/>
    </source>
</evidence>
<dbReference type="RefSeq" id="WP_073136101.1">
    <property type="nucleotide sequence ID" value="NZ_FQWQ01000002.1"/>
</dbReference>
<keyword evidence="9" id="KW-0805">Transcription regulation</keyword>
<dbReference type="FunFam" id="2.60.40.10:FF:000791">
    <property type="entry name" value="Two-component system sensor histidine kinase/response regulator"/>
    <property type="match status" value="1"/>
</dbReference>
<protein>
    <recommendedName>
        <fullName evidence="2">histidine kinase</fullName>
        <ecNumber evidence="2">2.7.13.3</ecNumber>
    </recommendedName>
</protein>
<evidence type="ECO:0000256" key="11">
    <source>
        <dbReference type="PROSITE-ProRule" id="PRU00169"/>
    </source>
</evidence>
<dbReference type="SMART" id="SM00388">
    <property type="entry name" value="HisKA"/>
    <property type="match status" value="1"/>
</dbReference>
<dbReference type="SMART" id="SM00448">
    <property type="entry name" value="REC"/>
    <property type="match status" value="1"/>
</dbReference>
<dbReference type="FunFam" id="3.30.565.10:FF:000037">
    <property type="entry name" value="Hybrid sensor histidine kinase/response regulator"/>
    <property type="match status" value="1"/>
</dbReference>
<gene>
    <name evidence="16" type="ORF">SAMN04488109_3320</name>
</gene>
<dbReference type="PROSITE" id="PS01124">
    <property type="entry name" value="HTH_ARAC_FAMILY_2"/>
    <property type="match status" value="1"/>
</dbReference>
<dbReference type="Pfam" id="PF00512">
    <property type="entry name" value="HisKA"/>
    <property type="match status" value="1"/>
</dbReference>
<evidence type="ECO:0000256" key="5">
    <source>
        <dbReference type="ARBA" id="ARBA00022741"/>
    </source>
</evidence>
<dbReference type="InterPro" id="IPR015943">
    <property type="entry name" value="WD40/YVTN_repeat-like_dom_sf"/>
</dbReference>
<dbReference type="InterPro" id="IPR009057">
    <property type="entry name" value="Homeodomain-like_sf"/>
</dbReference>
<dbReference type="SMART" id="SM00387">
    <property type="entry name" value="HATPase_c"/>
    <property type="match status" value="1"/>
</dbReference>
<dbReference type="Pfam" id="PF02518">
    <property type="entry name" value="HATPase_c"/>
    <property type="match status" value="1"/>
</dbReference>
<dbReference type="InterPro" id="IPR011123">
    <property type="entry name" value="Y_Y_Y"/>
</dbReference>
<dbReference type="PANTHER" id="PTHR43547">
    <property type="entry name" value="TWO-COMPONENT HISTIDINE KINASE"/>
    <property type="match status" value="1"/>
</dbReference>
<evidence type="ECO:0000259" key="13">
    <source>
        <dbReference type="PROSITE" id="PS01124"/>
    </source>
</evidence>
<dbReference type="Pfam" id="PF00072">
    <property type="entry name" value="Response_reg"/>
    <property type="match status" value="1"/>
</dbReference>
<dbReference type="InterPro" id="IPR013783">
    <property type="entry name" value="Ig-like_fold"/>
</dbReference>
<dbReference type="CDD" id="cd00075">
    <property type="entry name" value="HATPase"/>
    <property type="match status" value="1"/>
</dbReference>
<evidence type="ECO:0000256" key="6">
    <source>
        <dbReference type="ARBA" id="ARBA00022777"/>
    </source>
</evidence>
<dbReference type="Gene3D" id="1.10.287.130">
    <property type="match status" value="1"/>
</dbReference>
<dbReference type="InterPro" id="IPR011006">
    <property type="entry name" value="CheY-like_superfamily"/>
</dbReference>
<dbReference type="SUPFAM" id="SSF52172">
    <property type="entry name" value="CheY-like"/>
    <property type="match status" value="1"/>
</dbReference>
<keyword evidence="10" id="KW-0804">Transcription</keyword>
<dbReference type="STRING" id="947013.SAMN04488109_3320"/>
<dbReference type="PRINTS" id="PR00344">
    <property type="entry name" value="BCTRLSENSOR"/>
</dbReference>
<dbReference type="InterPro" id="IPR003661">
    <property type="entry name" value="HisK_dim/P_dom"/>
</dbReference>
<dbReference type="CDD" id="cd00082">
    <property type="entry name" value="HisKA"/>
    <property type="match status" value="1"/>
</dbReference>
<dbReference type="Pfam" id="PF12833">
    <property type="entry name" value="HTH_18"/>
    <property type="match status" value="1"/>
</dbReference>
<evidence type="ECO:0000256" key="8">
    <source>
        <dbReference type="ARBA" id="ARBA00023012"/>
    </source>
</evidence>
<evidence type="ECO:0000313" key="17">
    <source>
        <dbReference type="Proteomes" id="UP000184212"/>
    </source>
</evidence>
<dbReference type="InterPro" id="IPR004358">
    <property type="entry name" value="Sig_transdc_His_kin-like_C"/>
</dbReference>
<dbReference type="GO" id="GO:0003700">
    <property type="term" value="F:DNA-binding transcription factor activity"/>
    <property type="evidence" value="ECO:0007669"/>
    <property type="project" value="InterPro"/>
</dbReference>
<dbReference type="SUPFAM" id="SSF63829">
    <property type="entry name" value="Calcium-dependent phosphotriesterase"/>
    <property type="match status" value="2"/>
</dbReference>
<evidence type="ECO:0000256" key="4">
    <source>
        <dbReference type="ARBA" id="ARBA00022679"/>
    </source>
</evidence>
<accession>A0A1M5RDB7</accession>
<evidence type="ECO:0000256" key="3">
    <source>
        <dbReference type="ARBA" id="ARBA00022553"/>
    </source>
</evidence>
<dbReference type="Gene3D" id="2.130.10.10">
    <property type="entry name" value="YVTN repeat-like/Quinoprotein amine dehydrogenase"/>
    <property type="match status" value="2"/>
</dbReference>
<keyword evidence="7" id="KW-0067">ATP-binding</keyword>
<keyword evidence="4" id="KW-0808">Transferase</keyword>
<dbReference type="EC" id="2.7.13.3" evidence="2"/>
<dbReference type="GO" id="GO:0000155">
    <property type="term" value="F:phosphorelay sensor kinase activity"/>
    <property type="evidence" value="ECO:0007669"/>
    <property type="project" value="InterPro"/>
</dbReference>
<evidence type="ECO:0000259" key="15">
    <source>
        <dbReference type="PROSITE" id="PS50110"/>
    </source>
</evidence>
<dbReference type="FunFam" id="1.10.287.130:FF:000045">
    <property type="entry name" value="Two-component system sensor histidine kinase/response regulator"/>
    <property type="match status" value="1"/>
</dbReference>
<keyword evidence="17" id="KW-1185">Reference proteome</keyword>
<dbReference type="GO" id="GO:0043565">
    <property type="term" value="F:sequence-specific DNA binding"/>
    <property type="evidence" value="ECO:0007669"/>
    <property type="project" value="InterPro"/>
</dbReference>
<dbReference type="SUPFAM" id="SSF46689">
    <property type="entry name" value="Homeodomain-like"/>
    <property type="match status" value="1"/>
</dbReference>
<dbReference type="Gene3D" id="1.10.10.60">
    <property type="entry name" value="Homeodomain-like"/>
    <property type="match status" value="1"/>
</dbReference>
<dbReference type="Gene3D" id="2.60.40.10">
    <property type="entry name" value="Immunoglobulins"/>
    <property type="match status" value="1"/>
</dbReference>
<dbReference type="SMART" id="SM00342">
    <property type="entry name" value="HTH_ARAC"/>
    <property type="match status" value="1"/>
</dbReference>
<dbReference type="InterPro" id="IPR018060">
    <property type="entry name" value="HTH_AraC"/>
</dbReference>
<dbReference type="Proteomes" id="UP000184212">
    <property type="component" value="Unassembled WGS sequence"/>
</dbReference>
<evidence type="ECO:0000256" key="7">
    <source>
        <dbReference type="ARBA" id="ARBA00022840"/>
    </source>
</evidence>
<dbReference type="Pfam" id="PF07494">
    <property type="entry name" value="Reg_prop"/>
    <property type="match status" value="8"/>
</dbReference>
<dbReference type="InterPro" id="IPR003594">
    <property type="entry name" value="HATPase_dom"/>
</dbReference>
<feature type="modified residue" description="4-aspartylphosphate" evidence="11">
    <location>
        <position position="1169"/>
    </location>
</feature>
<dbReference type="InterPro" id="IPR005467">
    <property type="entry name" value="His_kinase_dom"/>
</dbReference>
<feature type="signal peptide" evidence="12">
    <location>
        <begin position="1"/>
        <end position="19"/>
    </location>
</feature>
<feature type="domain" description="Histidine kinase" evidence="14">
    <location>
        <begin position="863"/>
        <end position="1076"/>
    </location>
</feature>
<feature type="chain" id="PRO_5013291077" description="histidine kinase" evidence="12">
    <location>
        <begin position="20"/>
        <end position="1374"/>
    </location>
</feature>
<dbReference type="SUPFAM" id="SSF55874">
    <property type="entry name" value="ATPase domain of HSP90 chaperone/DNA topoisomerase II/histidine kinase"/>
    <property type="match status" value="1"/>
</dbReference>
<dbReference type="PANTHER" id="PTHR43547:SF2">
    <property type="entry name" value="HYBRID SIGNAL TRANSDUCTION HISTIDINE KINASE C"/>
    <property type="match status" value="1"/>
</dbReference>
<feature type="domain" description="Response regulatory" evidence="15">
    <location>
        <begin position="1121"/>
        <end position="1236"/>
    </location>
</feature>
<reference evidence="16 17" key="1">
    <citation type="submission" date="2016-11" db="EMBL/GenBank/DDBJ databases">
        <authorList>
            <person name="Jaros S."/>
            <person name="Januszkiewicz K."/>
            <person name="Wedrychowicz H."/>
        </authorList>
    </citation>
    <scope>NUCLEOTIDE SEQUENCE [LARGE SCALE GENOMIC DNA]</scope>
    <source>
        <strain evidence="16 17">DSM 24574</strain>
    </source>
</reference>
<dbReference type="GO" id="GO:0005524">
    <property type="term" value="F:ATP binding"/>
    <property type="evidence" value="ECO:0007669"/>
    <property type="project" value="UniProtKB-KW"/>
</dbReference>
<dbReference type="Pfam" id="PF07495">
    <property type="entry name" value="Y_Y_Y"/>
    <property type="match status" value="1"/>
</dbReference>
<organism evidence="16 17">
    <name type="scientific">Chryseolinea serpens</name>
    <dbReference type="NCBI Taxonomy" id="947013"/>
    <lineage>
        <taxon>Bacteria</taxon>
        <taxon>Pseudomonadati</taxon>
        <taxon>Bacteroidota</taxon>
        <taxon>Cytophagia</taxon>
        <taxon>Cytophagales</taxon>
        <taxon>Fulvivirgaceae</taxon>
        <taxon>Chryseolinea</taxon>
    </lineage>
</organism>
<dbReference type="SUPFAM" id="SSF47384">
    <property type="entry name" value="Homodimeric domain of signal transducing histidine kinase"/>
    <property type="match status" value="1"/>
</dbReference>
<name>A0A1M5RDB7_9BACT</name>
<dbReference type="PROSITE" id="PS50109">
    <property type="entry name" value="HIS_KIN"/>
    <property type="match status" value="1"/>
</dbReference>
<keyword evidence="5" id="KW-0547">Nucleotide-binding</keyword>
<dbReference type="InterPro" id="IPR036890">
    <property type="entry name" value="HATPase_C_sf"/>
</dbReference>
<evidence type="ECO:0000256" key="12">
    <source>
        <dbReference type="SAM" id="SignalP"/>
    </source>
</evidence>
<evidence type="ECO:0000256" key="2">
    <source>
        <dbReference type="ARBA" id="ARBA00012438"/>
    </source>
</evidence>
<dbReference type="EMBL" id="FQWQ01000002">
    <property type="protein sequence ID" value="SHH24039.1"/>
    <property type="molecule type" value="Genomic_DNA"/>
</dbReference>
<evidence type="ECO:0000313" key="16">
    <source>
        <dbReference type="EMBL" id="SHH24039.1"/>
    </source>
</evidence>
<keyword evidence="6" id="KW-0418">Kinase</keyword>